<sequence length="237" mass="25794">MRKIPIKGAIVDDNTAMFYDYFGMTCTSPKKVSAILDEEVAEGDDDDIVVDIASNGGDVFVASEIYSMLKNNKSNVKVNVTGLAASAASVIAMAGDTVSIAPTAQIMIHKAWTRVDGNADDLGHEAGVLSGIDKSIASAYELKTGMKQSDLLQMMSNETWLTAQDAVDKGFADEIMFVNEEDEPVMNSMEDIPSKSAINKLMNLILKADKQQNKTTSQFENPSLKDKKLAILMERRK</sequence>
<comment type="caution">
    <text evidence="7">The sequence shown here is derived from an EMBL/GenBank/DDBJ whole genome shotgun (WGS) entry which is preliminary data.</text>
</comment>
<evidence type="ECO:0000313" key="7">
    <source>
        <dbReference type="EMBL" id="PWG52836.1"/>
    </source>
</evidence>
<evidence type="ECO:0000313" key="8">
    <source>
        <dbReference type="Proteomes" id="UP000245607"/>
    </source>
</evidence>
<evidence type="ECO:0000256" key="1">
    <source>
        <dbReference type="ARBA" id="ARBA00007039"/>
    </source>
</evidence>
<dbReference type="GO" id="GO:0004176">
    <property type="term" value="F:ATP-dependent peptidase activity"/>
    <property type="evidence" value="ECO:0007669"/>
    <property type="project" value="InterPro"/>
</dbReference>
<dbReference type="InterPro" id="IPR001907">
    <property type="entry name" value="ClpP"/>
</dbReference>
<evidence type="ECO:0000256" key="2">
    <source>
        <dbReference type="ARBA" id="ARBA00022490"/>
    </source>
</evidence>
<dbReference type="CDD" id="cd07016">
    <property type="entry name" value="S14_ClpP_1"/>
    <property type="match status" value="1"/>
</dbReference>
<dbReference type="AlphaFoldDB" id="A0A2U2M7R2"/>
<organism evidence="7 8">
    <name type="scientific">Ligilactobacillus salivarius</name>
    <dbReference type="NCBI Taxonomy" id="1624"/>
    <lineage>
        <taxon>Bacteria</taxon>
        <taxon>Bacillati</taxon>
        <taxon>Bacillota</taxon>
        <taxon>Bacilli</taxon>
        <taxon>Lactobacillales</taxon>
        <taxon>Lactobacillaceae</taxon>
        <taxon>Ligilactobacillus</taxon>
    </lineage>
</organism>
<dbReference type="Proteomes" id="UP000245607">
    <property type="component" value="Unassembled WGS sequence"/>
</dbReference>
<keyword evidence="4" id="KW-0378">Hydrolase</keyword>
<dbReference type="RefSeq" id="WP_109241721.1">
    <property type="nucleotide sequence ID" value="NZ_QFAS01000005.1"/>
</dbReference>
<dbReference type="PANTHER" id="PTHR10381:SF70">
    <property type="entry name" value="ATP-DEPENDENT CLP PROTEASE PROTEOLYTIC SUBUNIT"/>
    <property type="match status" value="1"/>
</dbReference>
<proteinExistence type="inferred from homology"/>
<accession>A0A2U2M7R2</accession>
<dbReference type="SUPFAM" id="SSF52096">
    <property type="entry name" value="ClpP/crotonase"/>
    <property type="match status" value="1"/>
</dbReference>
<dbReference type="PANTHER" id="PTHR10381">
    <property type="entry name" value="ATP-DEPENDENT CLP PROTEASE PROTEOLYTIC SUBUNIT"/>
    <property type="match status" value="1"/>
</dbReference>
<evidence type="ECO:0000256" key="3">
    <source>
        <dbReference type="ARBA" id="ARBA00022670"/>
    </source>
</evidence>
<evidence type="ECO:0000256" key="4">
    <source>
        <dbReference type="ARBA" id="ARBA00022801"/>
    </source>
</evidence>
<gene>
    <name evidence="7" type="ORF">DB362_02665</name>
</gene>
<dbReference type="NCBIfam" id="NF045542">
    <property type="entry name" value="Clp_rel_HeadMat"/>
    <property type="match status" value="1"/>
</dbReference>
<evidence type="ECO:0000256" key="6">
    <source>
        <dbReference type="RuleBase" id="RU003567"/>
    </source>
</evidence>
<dbReference type="InterPro" id="IPR029045">
    <property type="entry name" value="ClpP/crotonase-like_dom_sf"/>
</dbReference>
<dbReference type="GO" id="GO:0051117">
    <property type="term" value="F:ATPase binding"/>
    <property type="evidence" value="ECO:0007669"/>
    <property type="project" value="TreeGrafter"/>
</dbReference>
<evidence type="ECO:0000256" key="5">
    <source>
        <dbReference type="ARBA" id="ARBA00022825"/>
    </source>
</evidence>
<reference evidence="7 8" key="1">
    <citation type="submission" date="2018-05" db="EMBL/GenBank/DDBJ databases">
        <title>Lactobacillus salivarius genome sequencing and assembly.</title>
        <authorList>
            <person name="Audisio C."/>
            <person name="Albarracin L."/>
            <person name="Torres M.J."/>
            <person name="Hebert E.M."/>
            <person name="Saavedra L."/>
        </authorList>
    </citation>
    <scope>NUCLEOTIDE SEQUENCE [LARGE SCALE GENOMIC DNA]</scope>
    <source>
        <strain evidence="7 8">A3iob</strain>
    </source>
</reference>
<keyword evidence="2" id="KW-0963">Cytoplasm</keyword>
<comment type="similarity">
    <text evidence="1 6">Belongs to the peptidase S14 family.</text>
</comment>
<dbReference type="GO" id="GO:0006515">
    <property type="term" value="P:protein quality control for misfolded or incompletely synthesized proteins"/>
    <property type="evidence" value="ECO:0007669"/>
    <property type="project" value="TreeGrafter"/>
</dbReference>
<dbReference type="Gene3D" id="3.90.226.10">
    <property type="entry name" value="2-enoyl-CoA Hydratase, Chain A, domain 1"/>
    <property type="match status" value="1"/>
</dbReference>
<dbReference type="GO" id="GO:0009368">
    <property type="term" value="C:endopeptidase Clp complex"/>
    <property type="evidence" value="ECO:0007669"/>
    <property type="project" value="TreeGrafter"/>
</dbReference>
<dbReference type="Pfam" id="PF00574">
    <property type="entry name" value="CLP_protease"/>
    <property type="match status" value="1"/>
</dbReference>
<dbReference type="PRINTS" id="PR00127">
    <property type="entry name" value="CLPPROTEASEP"/>
</dbReference>
<dbReference type="InterPro" id="IPR023562">
    <property type="entry name" value="ClpP/TepA"/>
</dbReference>
<keyword evidence="3" id="KW-0645">Protease</keyword>
<name>A0A2U2M7R2_9LACO</name>
<dbReference type="EMBL" id="QFAS01000005">
    <property type="protein sequence ID" value="PWG52836.1"/>
    <property type="molecule type" value="Genomic_DNA"/>
</dbReference>
<dbReference type="GO" id="GO:0004252">
    <property type="term" value="F:serine-type endopeptidase activity"/>
    <property type="evidence" value="ECO:0007669"/>
    <property type="project" value="InterPro"/>
</dbReference>
<keyword evidence="5" id="KW-0720">Serine protease</keyword>
<protein>
    <recommendedName>
        <fullName evidence="6">ATP-dependent Clp protease proteolytic subunit</fullName>
    </recommendedName>
</protein>